<reference evidence="4 5" key="1">
    <citation type="submission" date="2019-02" db="EMBL/GenBank/DDBJ databases">
        <title>Deep-cultivation of Planctomycetes and their phenomic and genomic characterization uncovers novel biology.</title>
        <authorList>
            <person name="Wiegand S."/>
            <person name="Jogler M."/>
            <person name="Boedeker C."/>
            <person name="Pinto D."/>
            <person name="Vollmers J."/>
            <person name="Rivas-Marin E."/>
            <person name="Kohn T."/>
            <person name="Peeters S.H."/>
            <person name="Heuer A."/>
            <person name="Rast P."/>
            <person name="Oberbeckmann S."/>
            <person name="Bunk B."/>
            <person name="Jeske O."/>
            <person name="Meyerdierks A."/>
            <person name="Storesund J.E."/>
            <person name="Kallscheuer N."/>
            <person name="Luecker S."/>
            <person name="Lage O.M."/>
            <person name="Pohl T."/>
            <person name="Merkel B.J."/>
            <person name="Hornburger P."/>
            <person name="Mueller R.-W."/>
            <person name="Bruemmer F."/>
            <person name="Labrenz M."/>
            <person name="Spormann A.M."/>
            <person name="Op den Camp H."/>
            <person name="Overmann J."/>
            <person name="Amann R."/>
            <person name="Jetten M.S.M."/>
            <person name="Mascher T."/>
            <person name="Medema M.H."/>
            <person name="Devos D.P."/>
            <person name="Kaster A.-K."/>
            <person name="Ovreas L."/>
            <person name="Rohde M."/>
            <person name="Galperin M.Y."/>
            <person name="Jogler C."/>
        </authorList>
    </citation>
    <scope>NUCLEOTIDE SEQUENCE [LARGE SCALE GENOMIC DNA]</scope>
    <source>
        <strain evidence="4 5">KS4</strain>
    </source>
</reference>
<keyword evidence="5" id="KW-1185">Reference proteome</keyword>
<dbReference type="InterPro" id="IPR002173">
    <property type="entry name" value="Carboh/pur_kinase_PfkB_CS"/>
</dbReference>
<dbReference type="KEGG" id="pcor:KS4_11420"/>
<dbReference type="AlphaFoldDB" id="A0A517YS96"/>
<dbReference type="InterPro" id="IPR011611">
    <property type="entry name" value="PfkB_dom"/>
</dbReference>
<evidence type="ECO:0000256" key="1">
    <source>
        <dbReference type="ARBA" id="ARBA00022679"/>
    </source>
</evidence>
<dbReference type="Proteomes" id="UP000317369">
    <property type="component" value="Chromosome"/>
</dbReference>
<dbReference type="RefSeq" id="WP_145075676.1">
    <property type="nucleotide sequence ID" value="NZ_CP036425.1"/>
</dbReference>
<evidence type="ECO:0000313" key="4">
    <source>
        <dbReference type="EMBL" id="QDU33100.1"/>
    </source>
</evidence>
<keyword evidence="1 4" id="KW-0808">Transferase</keyword>
<protein>
    <submittedName>
        <fullName evidence="4">Putative sugar kinase YdjH</fullName>
        <ecNumber evidence="4">2.7.1.-</ecNumber>
    </submittedName>
</protein>
<dbReference type="InterPro" id="IPR029056">
    <property type="entry name" value="Ribokinase-like"/>
</dbReference>
<proteinExistence type="predicted"/>
<evidence type="ECO:0000256" key="2">
    <source>
        <dbReference type="ARBA" id="ARBA00022777"/>
    </source>
</evidence>
<accession>A0A517YS96</accession>
<dbReference type="EC" id="2.7.1.-" evidence="4"/>
<dbReference type="SUPFAM" id="SSF53613">
    <property type="entry name" value="Ribokinase-like"/>
    <property type="match status" value="1"/>
</dbReference>
<evidence type="ECO:0000259" key="3">
    <source>
        <dbReference type="Pfam" id="PF00294"/>
    </source>
</evidence>
<dbReference type="PROSITE" id="PS00584">
    <property type="entry name" value="PFKB_KINASES_2"/>
    <property type="match status" value="1"/>
</dbReference>
<dbReference type="Gene3D" id="3.40.1190.20">
    <property type="match status" value="1"/>
</dbReference>
<dbReference type="Pfam" id="PF00294">
    <property type="entry name" value="PfkB"/>
    <property type="match status" value="1"/>
</dbReference>
<dbReference type="PANTHER" id="PTHR10584:SF166">
    <property type="entry name" value="RIBOKINASE"/>
    <property type="match status" value="1"/>
</dbReference>
<sequence length="301" mass="32520">MSLIVTGSIGIDTIETPDGKKADSVLGGSSIYFAAAASYFGDVRLVGAVGEDFPEAFIGDFKHFQVDTTGLEIRKGSKTFRWHGKYMENMNDRETISVDLNVLAEALPPVPEVYQDSAFVFLANTHPAGQMALLENFPKAKLVVADTMDLWINTEKETLLNLMKKIDGLVLNDSEAELLTGESNVIVAAEKILELGPKFVVVKKGAHGAYLKHAGGACALPAYPTKQVIDPTGAGDSFAGGMMGYLTGADDLSFESLRKAIAYGTIVASFNIEDFSLGRLKTLSREELDKRYAAFCEMLTI</sequence>
<dbReference type="OrthoDB" id="9813569at2"/>
<keyword evidence="2 4" id="KW-0418">Kinase</keyword>
<dbReference type="GO" id="GO:0016301">
    <property type="term" value="F:kinase activity"/>
    <property type="evidence" value="ECO:0007669"/>
    <property type="project" value="UniProtKB-KW"/>
</dbReference>
<name>A0A517YS96_9BACT</name>
<feature type="domain" description="Carbohydrate kinase PfkB" evidence="3">
    <location>
        <begin position="9"/>
        <end position="276"/>
    </location>
</feature>
<dbReference type="PANTHER" id="PTHR10584">
    <property type="entry name" value="SUGAR KINASE"/>
    <property type="match status" value="1"/>
</dbReference>
<dbReference type="GO" id="GO:0005829">
    <property type="term" value="C:cytosol"/>
    <property type="evidence" value="ECO:0007669"/>
    <property type="project" value="TreeGrafter"/>
</dbReference>
<gene>
    <name evidence="4" type="primary">ydjH_2</name>
    <name evidence="4" type="ORF">KS4_11420</name>
</gene>
<evidence type="ECO:0000313" key="5">
    <source>
        <dbReference type="Proteomes" id="UP000317369"/>
    </source>
</evidence>
<organism evidence="4 5">
    <name type="scientific">Poriferisphaera corsica</name>
    <dbReference type="NCBI Taxonomy" id="2528020"/>
    <lineage>
        <taxon>Bacteria</taxon>
        <taxon>Pseudomonadati</taxon>
        <taxon>Planctomycetota</taxon>
        <taxon>Phycisphaerae</taxon>
        <taxon>Phycisphaerales</taxon>
        <taxon>Phycisphaeraceae</taxon>
        <taxon>Poriferisphaera</taxon>
    </lineage>
</organism>
<dbReference type="EMBL" id="CP036425">
    <property type="protein sequence ID" value="QDU33100.1"/>
    <property type="molecule type" value="Genomic_DNA"/>
</dbReference>